<feature type="domain" description="Peripheral subunit-binding (PSBD)" evidence="6">
    <location>
        <begin position="213"/>
        <end position="250"/>
    </location>
</feature>
<dbReference type="EC" id="2.3.1.-" evidence="4"/>
<dbReference type="PANTHER" id="PTHR23151">
    <property type="entry name" value="DIHYDROLIPOAMIDE ACETYL/SUCCINYL-TRANSFERASE-RELATED"/>
    <property type="match status" value="1"/>
</dbReference>
<evidence type="ECO:0000259" key="5">
    <source>
        <dbReference type="PROSITE" id="PS50968"/>
    </source>
</evidence>
<evidence type="ECO:0000256" key="2">
    <source>
        <dbReference type="ARBA" id="ARBA00022823"/>
    </source>
</evidence>
<dbReference type="InterPro" id="IPR004167">
    <property type="entry name" value="PSBD"/>
</dbReference>
<dbReference type="GO" id="GO:0005739">
    <property type="term" value="C:mitochondrion"/>
    <property type="evidence" value="ECO:0007669"/>
    <property type="project" value="TreeGrafter"/>
</dbReference>
<keyword evidence="8" id="KW-1185">Reference proteome</keyword>
<dbReference type="CDD" id="cd06849">
    <property type="entry name" value="lipoyl_domain"/>
    <property type="match status" value="1"/>
</dbReference>
<dbReference type="InterPro" id="IPR003016">
    <property type="entry name" value="2-oxoA_DH_lipoyl-BS"/>
</dbReference>
<evidence type="ECO:0000256" key="1">
    <source>
        <dbReference type="ARBA" id="ARBA00007317"/>
    </source>
</evidence>
<dbReference type="SUPFAM" id="SSF51230">
    <property type="entry name" value="Single hybrid motif"/>
    <property type="match status" value="1"/>
</dbReference>
<dbReference type="PANTHER" id="PTHR23151:SF90">
    <property type="entry name" value="DIHYDROLIPOYLLYSINE-RESIDUE ACETYLTRANSFERASE COMPONENT OF PYRUVATE DEHYDROGENASE COMPLEX, MITOCHONDRIAL-RELATED"/>
    <property type="match status" value="1"/>
</dbReference>
<feature type="domain" description="Lipoyl-binding" evidence="5">
    <location>
        <begin position="80"/>
        <end position="157"/>
    </location>
</feature>
<dbReference type="GO" id="GO:0016746">
    <property type="term" value="F:acyltransferase activity"/>
    <property type="evidence" value="ECO:0007669"/>
    <property type="project" value="UniProtKB-KW"/>
</dbReference>
<reference evidence="7 8" key="1">
    <citation type="submission" date="2019-01" db="EMBL/GenBank/DDBJ databases">
        <authorList>
            <person name="Ferrante I. M."/>
        </authorList>
    </citation>
    <scope>NUCLEOTIDE SEQUENCE [LARGE SCALE GENOMIC DNA]</scope>
    <source>
        <strain evidence="7 8">B856</strain>
    </source>
</reference>
<sequence>MSALRRLSTSSVLRGRRTVATAIVGSHRGASSSTAATIRLGLKGNNNRYSLPETNGLNCTSSIGRRQFHQSVAVLDYPDHVVIPFPALSPTMEIGTIAKWEIAEGEEFSAGSVIASIETDKATMDFEAQDDGILAKILKDGSEATDLPVGTPIAIVVEEPEDVAAFADYVVSEEESTGVAGADITMDEAPSSSLEELSTATAPVIGGSAGTSLLLPSARFLAESKGLDATGLTGSGKGGRVTKGDVLAALRDGTPMPALVKVEEKGPELATAPAPAAAAVPKAPTGPAEDLPLPEVDTYGSYEDVPNNNMRKVVAKRLTASKQEVPTCYTSMEVELDNVLKLRKTLLNDHDVKVSVNDIVVRCSSLALRDVPEVNGKYDPKTDSVSLQDSVDISIAVAIPNGLITPIIPSTDKLGLSEISDKVKDLAGRAREGKLSPEEYQGGTFCISNLGMFGIDEFTAIVNPPQAAILAVGGGVRRVVPTPYVDGAEEQAKPAIKTIMTARLSSDRRVVDEATAALFMSAFRHYINKPELLLL</sequence>
<dbReference type="Pfam" id="PF00364">
    <property type="entry name" value="Biotin_lipoyl"/>
    <property type="match status" value="1"/>
</dbReference>
<dbReference type="PROSITE" id="PS00189">
    <property type="entry name" value="LIPOYL"/>
    <property type="match status" value="1"/>
</dbReference>
<dbReference type="Pfam" id="PF02817">
    <property type="entry name" value="E3_binding"/>
    <property type="match status" value="1"/>
</dbReference>
<dbReference type="Proteomes" id="UP000291116">
    <property type="component" value="Unassembled WGS sequence"/>
</dbReference>
<keyword evidence="3" id="KW-0809">Transit peptide</keyword>
<dbReference type="InterPro" id="IPR036625">
    <property type="entry name" value="E3-bd_dom_sf"/>
</dbReference>
<organism evidence="7 8">
    <name type="scientific">Pseudo-nitzschia multistriata</name>
    <dbReference type="NCBI Taxonomy" id="183589"/>
    <lineage>
        <taxon>Eukaryota</taxon>
        <taxon>Sar</taxon>
        <taxon>Stramenopiles</taxon>
        <taxon>Ochrophyta</taxon>
        <taxon>Bacillariophyta</taxon>
        <taxon>Bacillariophyceae</taxon>
        <taxon>Bacillariophycidae</taxon>
        <taxon>Bacillariales</taxon>
        <taxon>Bacillariaceae</taxon>
        <taxon>Pseudo-nitzschia</taxon>
    </lineage>
</organism>
<dbReference type="PROSITE" id="PS50968">
    <property type="entry name" value="BIOTINYL_LIPOYL"/>
    <property type="match status" value="1"/>
</dbReference>
<dbReference type="Gene3D" id="3.30.559.10">
    <property type="entry name" value="Chloramphenicol acetyltransferase-like domain"/>
    <property type="match status" value="1"/>
</dbReference>
<dbReference type="SUPFAM" id="SSF52777">
    <property type="entry name" value="CoA-dependent acyltransferases"/>
    <property type="match status" value="1"/>
</dbReference>
<dbReference type="FunFam" id="2.40.50.100:FF:000010">
    <property type="entry name" value="Acetyltransferase component of pyruvate dehydrogenase complex"/>
    <property type="match status" value="1"/>
</dbReference>
<protein>
    <recommendedName>
        <fullName evidence="4">Dihydrolipoamide acetyltransferase component of pyruvate dehydrogenase complex</fullName>
        <ecNumber evidence="4">2.3.1.-</ecNumber>
    </recommendedName>
</protein>
<dbReference type="InterPro" id="IPR011053">
    <property type="entry name" value="Single_hybrid_motif"/>
</dbReference>
<dbReference type="GO" id="GO:0045254">
    <property type="term" value="C:pyruvate dehydrogenase complex"/>
    <property type="evidence" value="ECO:0007669"/>
    <property type="project" value="InterPro"/>
</dbReference>
<keyword evidence="4" id="KW-0808">Transferase</keyword>
<dbReference type="PROSITE" id="PS51826">
    <property type="entry name" value="PSBD"/>
    <property type="match status" value="1"/>
</dbReference>
<keyword evidence="2 4" id="KW-0450">Lipoyl</keyword>
<evidence type="ECO:0000313" key="7">
    <source>
        <dbReference type="EMBL" id="VEU39375.1"/>
    </source>
</evidence>
<dbReference type="Gene3D" id="4.10.320.10">
    <property type="entry name" value="E3-binding domain"/>
    <property type="match status" value="1"/>
</dbReference>
<comment type="similarity">
    <text evidence="1 4">Belongs to the 2-oxoacid dehydrogenase family.</text>
</comment>
<dbReference type="Pfam" id="PF00198">
    <property type="entry name" value="2-oxoacid_dh"/>
    <property type="match status" value="1"/>
</dbReference>
<evidence type="ECO:0000259" key="6">
    <source>
        <dbReference type="PROSITE" id="PS51826"/>
    </source>
</evidence>
<dbReference type="Gene3D" id="2.40.50.100">
    <property type="match status" value="1"/>
</dbReference>
<comment type="cofactor">
    <cofactor evidence="4">
        <name>(R)-lipoate</name>
        <dbReference type="ChEBI" id="CHEBI:83088"/>
    </cofactor>
</comment>
<evidence type="ECO:0000256" key="3">
    <source>
        <dbReference type="ARBA" id="ARBA00022946"/>
    </source>
</evidence>
<dbReference type="AlphaFoldDB" id="A0A448ZBE0"/>
<dbReference type="SMR" id="A0A448ZBE0"/>
<gene>
    <name evidence="7" type="ORF">PSNMU_V1.4_AUG-EV-PASAV3_0062230</name>
</gene>
<evidence type="ECO:0000256" key="4">
    <source>
        <dbReference type="RuleBase" id="RU003423"/>
    </source>
</evidence>
<dbReference type="InterPro" id="IPR045257">
    <property type="entry name" value="E2/Pdx1"/>
</dbReference>
<keyword evidence="4" id="KW-0012">Acyltransferase</keyword>
<dbReference type="OrthoDB" id="537444at2759"/>
<dbReference type="InterPro" id="IPR001078">
    <property type="entry name" value="2-oxoacid_DH_actylTfrase"/>
</dbReference>
<accession>A0A448ZBE0</accession>
<proteinExistence type="inferred from homology"/>
<dbReference type="InterPro" id="IPR023213">
    <property type="entry name" value="CAT-like_dom_sf"/>
</dbReference>
<dbReference type="InterPro" id="IPR000089">
    <property type="entry name" value="Biotin_lipoyl"/>
</dbReference>
<name>A0A448ZBE0_9STRA</name>
<evidence type="ECO:0000313" key="8">
    <source>
        <dbReference type="Proteomes" id="UP000291116"/>
    </source>
</evidence>
<dbReference type="EMBL" id="CAACVS010000218">
    <property type="protein sequence ID" value="VEU39375.1"/>
    <property type="molecule type" value="Genomic_DNA"/>
</dbReference>
<dbReference type="GO" id="GO:0006086">
    <property type="term" value="P:pyruvate decarboxylation to acetyl-CoA"/>
    <property type="evidence" value="ECO:0007669"/>
    <property type="project" value="InterPro"/>
</dbReference>
<dbReference type="SUPFAM" id="SSF47005">
    <property type="entry name" value="Peripheral subunit-binding domain of 2-oxo acid dehydrogenase complex"/>
    <property type="match status" value="1"/>
</dbReference>